<keyword evidence="1" id="KW-0472">Membrane</keyword>
<organism evidence="2">
    <name type="scientific">viral metagenome</name>
    <dbReference type="NCBI Taxonomy" id="1070528"/>
    <lineage>
        <taxon>unclassified sequences</taxon>
        <taxon>metagenomes</taxon>
        <taxon>organismal metagenomes</taxon>
    </lineage>
</organism>
<protein>
    <recommendedName>
        <fullName evidence="3">Phosphatidylinositol-specific phospholipase C X domain-containing protein</fullName>
    </recommendedName>
</protein>
<feature type="transmembrane region" description="Helical" evidence="1">
    <location>
        <begin position="6"/>
        <end position="25"/>
    </location>
</feature>
<dbReference type="SUPFAM" id="SSF51695">
    <property type="entry name" value="PLC-like phosphodiesterases"/>
    <property type="match status" value="1"/>
</dbReference>
<sequence>MFKHKFLLLGTIIAVLIIIIAYRFYKYNRITQIESFENSNDALREFAGLQSRLEASKDQQRIRNLPEKTTKFPLKDYCYKASLNSAISGNYVSTEMVKEVVSRGCRFLDFEIFYIKEDEVFSPRVAMSSDYKNVSIDTDNSVALIDILNSASSHAFSQTSPNNKDPLFIHLRIKSNDTNVYDAVAKNIQTVFTTRKYEGDITNQTRLDEIMGKVVIVMDKTIRREYKEHSKLLESLINIESGSEALNQFTINSLMNASEKLIAIDDNNLTTDLEKIQMVMPNQEKYNTNIIDIIHNFGVQIFPAKFYAADDELEDYEDIFNQNSHGIVPMGSMVYYLQKRQTQS</sequence>
<proteinExistence type="predicted"/>
<keyword evidence="1" id="KW-0812">Transmembrane</keyword>
<evidence type="ECO:0000256" key="1">
    <source>
        <dbReference type="SAM" id="Phobius"/>
    </source>
</evidence>
<dbReference type="Gene3D" id="3.20.20.190">
    <property type="entry name" value="Phosphatidylinositol (PI) phosphodiesterase"/>
    <property type="match status" value="1"/>
</dbReference>
<accession>A0A6C0IQN6</accession>
<reference evidence="2" key="1">
    <citation type="journal article" date="2020" name="Nature">
        <title>Giant virus diversity and host interactions through global metagenomics.</title>
        <authorList>
            <person name="Schulz F."/>
            <person name="Roux S."/>
            <person name="Paez-Espino D."/>
            <person name="Jungbluth S."/>
            <person name="Walsh D.A."/>
            <person name="Denef V.J."/>
            <person name="McMahon K.D."/>
            <person name="Konstantinidis K.T."/>
            <person name="Eloe-Fadrosh E.A."/>
            <person name="Kyrpides N.C."/>
            <person name="Woyke T."/>
        </authorList>
    </citation>
    <scope>NUCLEOTIDE SEQUENCE</scope>
    <source>
        <strain evidence="2">GVMAG-M-3300024258-28</strain>
    </source>
</reference>
<evidence type="ECO:0008006" key="3">
    <source>
        <dbReference type="Google" id="ProtNLM"/>
    </source>
</evidence>
<dbReference type="InterPro" id="IPR017946">
    <property type="entry name" value="PLC-like_Pdiesterase_TIM-brl"/>
</dbReference>
<keyword evidence="1" id="KW-1133">Transmembrane helix</keyword>
<dbReference type="AlphaFoldDB" id="A0A6C0IQN6"/>
<dbReference type="GO" id="GO:0008081">
    <property type="term" value="F:phosphoric diester hydrolase activity"/>
    <property type="evidence" value="ECO:0007669"/>
    <property type="project" value="InterPro"/>
</dbReference>
<dbReference type="EMBL" id="MN740217">
    <property type="protein sequence ID" value="QHT94207.1"/>
    <property type="molecule type" value="Genomic_DNA"/>
</dbReference>
<evidence type="ECO:0000313" key="2">
    <source>
        <dbReference type="EMBL" id="QHT94207.1"/>
    </source>
</evidence>
<name>A0A6C0IQN6_9ZZZZ</name>
<dbReference type="GO" id="GO:0006629">
    <property type="term" value="P:lipid metabolic process"/>
    <property type="evidence" value="ECO:0007669"/>
    <property type="project" value="InterPro"/>
</dbReference>